<protein>
    <submittedName>
        <fullName evidence="2">Expressed protein</fullName>
    </submittedName>
</protein>
<dbReference type="HOGENOM" id="CLU_1451016_0_0_1"/>
<name>D8Q2N0_SCHCM</name>
<accession>D8Q2N0</accession>
<proteinExistence type="predicted"/>
<feature type="region of interest" description="Disordered" evidence="1">
    <location>
        <begin position="1"/>
        <end position="107"/>
    </location>
</feature>
<organism evidence="3">
    <name type="scientific">Schizophyllum commune (strain H4-8 / FGSC 9210)</name>
    <name type="common">Split gill fungus</name>
    <dbReference type="NCBI Taxonomy" id="578458"/>
    <lineage>
        <taxon>Eukaryota</taxon>
        <taxon>Fungi</taxon>
        <taxon>Dikarya</taxon>
        <taxon>Basidiomycota</taxon>
        <taxon>Agaricomycotina</taxon>
        <taxon>Agaricomycetes</taxon>
        <taxon>Agaricomycetidae</taxon>
        <taxon>Agaricales</taxon>
        <taxon>Schizophyllaceae</taxon>
        <taxon>Schizophyllum</taxon>
    </lineage>
</organism>
<dbReference type="InParanoid" id="D8Q2N0"/>
<dbReference type="KEGG" id="scm:SCHCO_084899"/>
<dbReference type="EMBL" id="GL377305">
    <property type="protein sequence ID" value="EFI98154.1"/>
    <property type="molecule type" value="Genomic_DNA"/>
</dbReference>
<dbReference type="RefSeq" id="XP_003033057.1">
    <property type="nucleotide sequence ID" value="XM_003033011.1"/>
</dbReference>
<reference evidence="2 3" key="1">
    <citation type="journal article" date="2010" name="Nat. Biotechnol.">
        <title>Genome sequence of the model mushroom Schizophyllum commune.</title>
        <authorList>
            <person name="Ohm R.A."/>
            <person name="de Jong J.F."/>
            <person name="Lugones L.G."/>
            <person name="Aerts A."/>
            <person name="Kothe E."/>
            <person name="Stajich J.E."/>
            <person name="de Vries R.P."/>
            <person name="Record E."/>
            <person name="Levasseur A."/>
            <person name="Baker S.E."/>
            <person name="Bartholomew K.A."/>
            <person name="Coutinho P.M."/>
            <person name="Erdmann S."/>
            <person name="Fowler T.J."/>
            <person name="Gathman A.C."/>
            <person name="Lombard V."/>
            <person name="Henrissat B."/>
            <person name="Knabe N."/>
            <person name="Kuees U."/>
            <person name="Lilly W.W."/>
            <person name="Lindquist E."/>
            <person name="Lucas S."/>
            <person name="Magnuson J.K."/>
            <person name="Piumi F."/>
            <person name="Raudaskoski M."/>
            <person name="Salamov A."/>
            <person name="Schmutz J."/>
            <person name="Schwarze F.W.M.R."/>
            <person name="vanKuyk P.A."/>
            <person name="Horton J.S."/>
            <person name="Grigoriev I.V."/>
            <person name="Woesten H.A.B."/>
        </authorList>
    </citation>
    <scope>NUCLEOTIDE SEQUENCE [LARGE SCALE GENOMIC DNA]</scope>
    <source>
        <strain evidence="3">H4-8 / FGSC 9210</strain>
    </source>
</reference>
<evidence type="ECO:0000313" key="3">
    <source>
        <dbReference type="Proteomes" id="UP000007431"/>
    </source>
</evidence>
<dbReference type="VEuPathDB" id="FungiDB:SCHCODRAFT_084899"/>
<gene>
    <name evidence="2" type="ORF">SCHCODRAFT_84899</name>
</gene>
<feature type="non-terminal residue" evidence="2">
    <location>
        <position position="1"/>
    </location>
</feature>
<feature type="compositionally biased region" description="Basic residues" evidence="1">
    <location>
        <begin position="163"/>
        <end position="187"/>
    </location>
</feature>
<evidence type="ECO:0000313" key="2">
    <source>
        <dbReference type="EMBL" id="EFI98154.1"/>
    </source>
</evidence>
<feature type="non-terminal residue" evidence="2">
    <location>
        <position position="187"/>
    </location>
</feature>
<sequence length="187" mass="20935">SPSPFVSRPLLDPARRPGQYGPAKRWYTRGPPRQARKARQPSSRHRARPHLRSARHRRRARPSRRGERVTRADSALGVRPGADRVIDGDLPPLPHSRGGRDGHTSTAVDNIPRVLALARRCSRLSRPLAARPRGRARLSSDLLPLSDPLENLPRPLRAASAAHHSHTAKRTHTPTRAHRRSSRRARA</sequence>
<dbReference type="GeneID" id="9592735"/>
<feature type="compositionally biased region" description="Basic residues" evidence="1">
    <location>
        <begin position="34"/>
        <end position="63"/>
    </location>
</feature>
<feature type="region of interest" description="Disordered" evidence="1">
    <location>
        <begin position="143"/>
        <end position="187"/>
    </location>
</feature>
<evidence type="ECO:0000256" key="1">
    <source>
        <dbReference type="SAM" id="MobiDB-lite"/>
    </source>
</evidence>
<dbReference type="Proteomes" id="UP000007431">
    <property type="component" value="Unassembled WGS sequence"/>
</dbReference>
<keyword evidence="3" id="KW-1185">Reference proteome</keyword>
<dbReference type="AlphaFoldDB" id="D8Q2N0"/>